<evidence type="ECO:0000313" key="2">
    <source>
        <dbReference type="EMBL" id="TKX26806.1"/>
    </source>
</evidence>
<reference evidence="2 3" key="1">
    <citation type="submission" date="2018-02" db="EMBL/GenBank/DDBJ databases">
        <title>Draft genome sequences of Elsinoe sp., causing black scab on jojoba.</title>
        <authorList>
            <person name="Stodart B."/>
            <person name="Jeffress S."/>
            <person name="Ash G."/>
            <person name="Arun Chinnappa K."/>
        </authorList>
    </citation>
    <scope>NUCLEOTIDE SEQUENCE [LARGE SCALE GENOMIC DNA]</scope>
    <source>
        <strain evidence="2 3">Hillstone_2</strain>
    </source>
</reference>
<comment type="caution">
    <text evidence="2">The sequence shown here is derived from an EMBL/GenBank/DDBJ whole genome shotgun (WGS) entry which is preliminary data.</text>
</comment>
<dbReference type="EMBL" id="PTQR01000011">
    <property type="protein sequence ID" value="TKX26806.1"/>
    <property type="molecule type" value="Genomic_DNA"/>
</dbReference>
<dbReference type="PANTHER" id="PTHR42064:SF1">
    <property type="entry name" value="YALI0F28677P"/>
    <property type="match status" value="1"/>
</dbReference>
<feature type="compositionally biased region" description="Basic and acidic residues" evidence="1">
    <location>
        <begin position="1191"/>
        <end position="1207"/>
    </location>
</feature>
<protein>
    <submittedName>
        <fullName evidence="2">Uncharacterized protein</fullName>
    </submittedName>
</protein>
<feature type="compositionally biased region" description="Low complexity" evidence="1">
    <location>
        <begin position="1373"/>
        <end position="1384"/>
    </location>
</feature>
<feature type="compositionally biased region" description="Polar residues" evidence="1">
    <location>
        <begin position="697"/>
        <end position="734"/>
    </location>
</feature>
<gene>
    <name evidence="2" type="ORF">C1H76_0960</name>
</gene>
<name>A0A4U7BCX5_9PEZI</name>
<feature type="compositionally biased region" description="Basic and acidic residues" evidence="1">
    <location>
        <begin position="1163"/>
        <end position="1173"/>
    </location>
</feature>
<accession>A0A4U7BCX5</accession>
<evidence type="ECO:0000313" key="3">
    <source>
        <dbReference type="Proteomes" id="UP000308133"/>
    </source>
</evidence>
<feature type="region of interest" description="Disordered" evidence="1">
    <location>
        <begin position="1146"/>
        <end position="1208"/>
    </location>
</feature>
<sequence length="1486" mass="166241">MDESDINPMEELAHLLRLQKYHKRKRRDLQDRVNKLKVSCEIQKRLIRSQPNFQRTLADCIRTGNKTDFRNTFDAFKDVRDLATNLATGRISTAVADDLVRRELSKHADSQSFLDRISRDSRDHVLRFVSDIVSDPDFLINRLMSLNQRQLENIQLGQHLAIPEKSVFGQSTPSSVRRVSSPGPAQAESRASSQVWDLCRHDAFALLLDLVGLYPSANGVSVRRRQELIWASVCARMLSENKPGREKFIIAILDGIANEIEPSGKRALETWIEETLQDGHFLLSQSDKPSFRMRTQGITSEVPADSEDAEAFYTSAIRKLFALLENNDQTNIIPSRVLNLCRFTVDKLRDSDTRFRTAPFFFLAHWLFSTFMLDNIITPEARGLMLNDSFPETARHRVLRETILRAQKIVFDVSYAWSHTGPVDPSLKADVDAIAAIFRPVADHRPMDNSDSRSSDYFLRSLSPADVYTLVSALYPDKRNTPISGSMFLNATTSTGGTSSASSVSGLSIFRESAFDDLDQDRLPPIPGNDSNLSTESDVSSRPPVSPSEHASGEVENAALRAVTLRSACSEILAVTKSDFVHGVNNPAAESWALLELRDGRVRNIDRIHAFTVEQCEFEIQSDSEQDNGFRNDYDKNNTYLEIRKSLLRLLAEPALGGPQSSNVEIRSSDMMLPFPSPRRQHNPFSPSPDLPERSRTNPFRNRSQSLSEVMHATTISPQPRQGNARNSPSRWPSTLSEAFQKAVRHLEQSEDFTKAFAYSQTLTRIKVLSSSNPNTESSMLRYFTRDVEQSVARSRSASAKLEVLASLLEQQNIETDSRVKIIATIASKTRVKMWYCTDVRSAAPYAGLEKLAAAIRSMDLPRQLNTKRTEPPPLRHKGTLKPKNLSAVKKGESSVVDIMVTDPVYRVLNKLKDEQVSITQQWMDKSGIENICVGEERIHRLLCELSKCLSQLISSDPVASPVLWGSELFQRDRMDGETEALQIEIASNDGRDAFTFISRPSSNGSESIHSDLHSRLRRKSDFNIATASLNSQDFNSDYLDNRSPTLMTRSSTTFWSPSGYRSQSPLSNISPPSRAWSPMHLRQSISRESFQSATKVKGLLNDLRQSVTGLLVSDIMQATFPTGSETDASFFRGVGREFVAELNSRVPQRTTSTDSNFGYSKGSDRDTRRDSKMPSQSKRSSTAEAGPSSKRAESQKKKTQDPEKSLFDLGMAKRRLVRRFDLTNGPYEKLKILHDLETLLLSTSTNPPSRSSSNSRSSTTLLRTRLETSLLTTQSSTQLHSSIAHFSTLFRHPSTRPTHLFRDLQTLASLLPTNVLDDTPQGKTFWSATIAALSLKTSLTQSTVEAADKIISHHTTHRTTHPSPIPTPAPTLPSTTSTSPSNPETEHPLTHASRLLRLAAAQGHPVAQRELATLYLTHPELVPRVLAPMSRCKEVFRASQAAKWARENSDGRKYDAEIMCVAFHWMERSAEGGDDLAGGFVRGRE</sequence>
<dbReference type="PANTHER" id="PTHR42064">
    <property type="entry name" value="YALI0F28677P"/>
    <property type="match status" value="1"/>
</dbReference>
<feature type="region of interest" description="Disordered" evidence="1">
    <location>
        <begin position="1355"/>
        <end position="1389"/>
    </location>
</feature>
<feature type="compositionally biased region" description="Polar residues" evidence="1">
    <location>
        <begin position="1174"/>
        <end position="1184"/>
    </location>
</feature>
<evidence type="ECO:0000256" key="1">
    <source>
        <dbReference type="SAM" id="MobiDB-lite"/>
    </source>
</evidence>
<dbReference type="Proteomes" id="UP000308133">
    <property type="component" value="Unassembled WGS sequence"/>
</dbReference>
<feature type="region of interest" description="Disordered" evidence="1">
    <location>
        <begin position="657"/>
        <end position="734"/>
    </location>
</feature>
<proteinExistence type="predicted"/>
<feature type="region of interest" description="Disordered" evidence="1">
    <location>
        <begin position="518"/>
        <end position="554"/>
    </location>
</feature>
<feature type="compositionally biased region" description="Polar residues" evidence="1">
    <location>
        <begin position="1146"/>
        <end position="1159"/>
    </location>
</feature>
<organism evidence="2 3">
    <name type="scientific">Elsinoe australis</name>
    <dbReference type="NCBI Taxonomy" id="40998"/>
    <lineage>
        <taxon>Eukaryota</taxon>
        <taxon>Fungi</taxon>
        <taxon>Dikarya</taxon>
        <taxon>Ascomycota</taxon>
        <taxon>Pezizomycotina</taxon>
        <taxon>Dothideomycetes</taxon>
        <taxon>Dothideomycetidae</taxon>
        <taxon>Myriangiales</taxon>
        <taxon>Elsinoaceae</taxon>
        <taxon>Elsinoe</taxon>
    </lineage>
</organism>